<dbReference type="eggNOG" id="ENOG502QT1Q">
    <property type="taxonomic scope" value="Eukaryota"/>
</dbReference>
<dbReference type="Gramene" id="KMS94817">
    <property type="protein sequence ID" value="KMS94817"/>
    <property type="gene ID" value="BVRB_015060"/>
</dbReference>
<name>A0A0J8B4Q1_BETVV</name>
<reference evidence="2 3" key="1">
    <citation type="journal article" date="2014" name="Nature">
        <title>The genome of the recently domesticated crop plant sugar beet (Beta vulgaris).</title>
        <authorList>
            <person name="Dohm J.C."/>
            <person name="Minoche A.E."/>
            <person name="Holtgrawe D."/>
            <person name="Capella-Gutierrez S."/>
            <person name="Zakrzewski F."/>
            <person name="Tafer H."/>
            <person name="Rupp O."/>
            <person name="Sorensen T.R."/>
            <person name="Stracke R."/>
            <person name="Reinhardt R."/>
            <person name="Goesmann A."/>
            <person name="Kraft T."/>
            <person name="Schulz B."/>
            <person name="Stadler P.F."/>
            <person name="Schmidt T."/>
            <person name="Gabaldon T."/>
            <person name="Lehrach H."/>
            <person name="Weisshaar B."/>
            <person name="Himmelbauer H."/>
        </authorList>
    </citation>
    <scope>NUCLEOTIDE SEQUENCE [LARGE SCALE GENOMIC DNA]</scope>
    <source>
        <tissue evidence="2">Taproot</tissue>
    </source>
</reference>
<dbReference type="InterPro" id="IPR051283">
    <property type="entry name" value="Sec_Metabolite_Acyltrans"/>
</dbReference>
<evidence type="ECO:0000313" key="2">
    <source>
        <dbReference type="EMBL" id="KMS94817.1"/>
    </source>
</evidence>
<organism evidence="2 3">
    <name type="scientific">Beta vulgaris subsp. vulgaris</name>
    <name type="common">Beet</name>
    <dbReference type="NCBI Taxonomy" id="3555"/>
    <lineage>
        <taxon>Eukaryota</taxon>
        <taxon>Viridiplantae</taxon>
        <taxon>Streptophyta</taxon>
        <taxon>Embryophyta</taxon>
        <taxon>Tracheophyta</taxon>
        <taxon>Spermatophyta</taxon>
        <taxon>Magnoliopsida</taxon>
        <taxon>eudicotyledons</taxon>
        <taxon>Gunneridae</taxon>
        <taxon>Pentapetalae</taxon>
        <taxon>Caryophyllales</taxon>
        <taxon>Chenopodiaceae</taxon>
        <taxon>Betoideae</taxon>
        <taxon>Beta</taxon>
    </lineage>
</organism>
<dbReference type="PANTHER" id="PTHR31896">
    <property type="entry name" value="FAMILY REGULATORY PROTEIN, PUTATIVE (AFU_ORTHOLOGUE AFUA_3G14730)-RELATED"/>
    <property type="match status" value="1"/>
</dbReference>
<dbReference type="AlphaFoldDB" id="A0A0J8B4Q1"/>
<dbReference type="InterPro" id="IPR023213">
    <property type="entry name" value="CAT-like_dom_sf"/>
</dbReference>
<dbReference type="OrthoDB" id="1862401at2759"/>
<keyword evidence="3" id="KW-1185">Reference proteome</keyword>
<dbReference type="Proteomes" id="UP000035740">
    <property type="component" value="Unassembled WGS sequence"/>
</dbReference>
<dbReference type="Gene3D" id="3.30.559.10">
    <property type="entry name" value="Chloramphenicol acetyltransferase-like domain"/>
    <property type="match status" value="2"/>
</dbReference>
<dbReference type="Pfam" id="PF02458">
    <property type="entry name" value="Transferase"/>
    <property type="match status" value="1"/>
</dbReference>
<keyword evidence="1" id="KW-0808">Transferase</keyword>
<dbReference type="GO" id="GO:0016740">
    <property type="term" value="F:transferase activity"/>
    <property type="evidence" value="ECO:0007669"/>
    <property type="project" value="UniProtKB-KW"/>
</dbReference>
<gene>
    <name evidence="2" type="ORF">BVRB_015060</name>
</gene>
<sequence length="329" mass="37196">MAEIKFISESFAKPKYEVEDAKQSYYLSPIELAMLSIDPIQKGLLYSLNNSSNEVNYDRTKVISHLLEKLKHSLSLALVHFYPLAGRFATRKYPDEHACSVFVDCTKGPGARLIHASAVDVTISDIMSSIDVPIIVRSFFELGEKMVNHDGHTRALLSIQVTELLDGVFIGFTMNHSVVDGTSFIHFLNMLSELFRLEDQFCDDTTTLKISRVPIFNYKPWIDSTICGDNEDVVPVLKLPYLEPEEFISHGYEPGPLREQIFHFSTASLATLKSKANQECGTHNEISSFQALSALVWRSITRVRNLSKDERTCCNISIIYGKRGRTPKY</sequence>
<protein>
    <submittedName>
        <fullName evidence="2">Uncharacterized protein</fullName>
    </submittedName>
</protein>
<dbReference type="OMA" id="WIDSTIC"/>
<evidence type="ECO:0000256" key="1">
    <source>
        <dbReference type="ARBA" id="ARBA00022679"/>
    </source>
</evidence>
<proteinExistence type="predicted"/>
<dbReference type="EMBL" id="KQ090825">
    <property type="protein sequence ID" value="KMS94817.1"/>
    <property type="molecule type" value="Genomic_DNA"/>
</dbReference>
<accession>A0A0J8B4Q1</accession>
<evidence type="ECO:0000313" key="3">
    <source>
        <dbReference type="Proteomes" id="UP000035740"/>
    </source>
</evidence>
<dbReference type="PANTHER" id="PTHR31896:SF12">
    <property type="entry name" value="HXXXD-TYPE ACYL-TRANSFERASE FAMILY PROTEIN"/>
    <property type="match status" value="1"/>
</dbReference>